<organism evidence="1 2">
    <name type="scientific">Halolamina pelagica</name>
    <dbReference type="NCBI Taxonomy" id="699431"/>
    <lineage>
        <taxon>Archaea</taxon>
        <taxon>Methanobacteriati</taxon>
        <taxon>Methanobacteriota</taxon>
        <taxon>Stenosarchaea group</taxon>
        <taxon>Halobacteria</taxon>
        <taxon>Halobacteriales</taxon>
        <taxon>Haloferacaceae</taxon>
    </lineage>
</organism>
<evidence type="ECO:0000313" key="2">
    <source>
        <dbReference type="Proteomes" id="UP000050535"/>
    </source>
</evidence>
<reference evidence="2" key="1">
    <citation type="submission" date="2013-11" db="EMBL/GenBank/DDBJ databases">
        <authorList>
            <person name="Hoang H.T."/>
            <person name="Killian M.L."/>
            <person name="Madson D.M."/>
            <person name="Arruda P.H.E."/>
            <person name="Sun D."/>
            <person name="Schwartz K.J."/>
            <person name="Yoon K."/>
        </authorList>
    </citation>
    <scope>NUCLEOTIDE SEQUENCE [LARGE SCALE GENOMIC DNA]</scope>
    <source>
        <strain evidence="2">CDK2</strain>
    </source>
</reference>
<comment type="caution">
    <text evidence="1">The sequence shown here is derived from an EMBL/GenBank/DDBJ whole genome shotgun (WGS) entry which is preliminary data.</text>
</comment>
<dbReference type="EMBL" id="LGUC01000002">
    <property type="protein sequence ID" value="KPN28952.1"/>
    <property type="molecule type" value="Genomic_DNA"/>
</dbReference>
<accession>A0A0P7GU02</accession>
<evidence type="ECO:0000313" key="1">
    <source>
        <dbReference type="EMBL" id="KPN28952.1"/>
    </source>
</evidence>
<keyword evidence="2" id="KW-1185">Reference proteome</keyword>
<dbReference type="AlphaFoldDB" id="A0A0P7GU02"/>
<name>A0A0P7GU02_9EURY</name>
<dbReference type="Proteomes" id="UP000050535">
    <property type="component" value="Unassembled WGS sequence"/>
</dbReference>
<proteinExistence type="predicted"/>
<protein>
    <submittedName>
        <fullName evidence="1">Uncharacterized protein</fullName>
    </submittedName>
</protein>
<gene>
    <name evidence="1" type="ORF">SY89_03186</name>
</gene>
<sequence>MVLPLKIGYPQIFSQWRSRTRSINNDFAKDLLVTVITDTNEITIFDDRVTNTSIKPILSTLVTTILDKELLERLEVQDKARLLLDKVFIWRFKND</sequence>